<feature type="domain" description="HTH cro/C1-type" evidence="1">
    <location>
        <begin position="86"/>
        <end position="131"/>
    </location>
</feature>
<evidence type="ECO:0000313" key="2">
    <source>
        <dbReference type="EMBL" id="SFM73345.1"/>
    </source>
</evidence>
<gene>
    <name evidence="2" type="ORF">SAMN05192568_10518</name>
</gene>
<dbReference type="RefSeq" id="WP_092046142.1">
    <property type="nucleotide sequence ID" value="NZ_FOTK01000051.1"/>
</dbReference>
<name>A0A1I4T9L1_9HYPH</name>
<dbReference type="OrthoDB" id="9796786at2"/>
<dbReference type="InterPro" id="IPR001387">
    <property type="entry name" value="Cro/C1-type_HTH"/>
</dbReference>
<dbReference type="AlphaFoldDB" id="A0A1I4T9L1"/>
<dbReference type="PANTHER" id="PTHR40455">
    <property type="entry name" value="ANTITOXIN HIGA"/>
    <property type="match status" value="1"/>
</dbReference>
<dbReference type="SUPFAM" id="SSF47413">
    <property type="entry name" value="lambda repressor-like DNA-binding domains"/>
    <property type="match status" value="1"/>
</dbReference>
<dbReference type="GO" id="GO:0001046">
    <property type="term" value="F:core promoter sequence-specific DNA binding"/>
    <property type="evidence" value="ECO:0007669"/>
    <property type="project" value="TreeGrafter"/>
</dbReference>
<dbReference type="Proteomes" id="UP000199048">
    <property type="component" value="Unassembled WGS sequence"/>
</dbReference>
<accession>A0A1I4T9L1</accession>
<evidence type="ECO:0000259" key="1">
    <source>
        <dbReference type="PROSITE" id="PS50943"/>
    </source>
</evidence>
<organism evidence="2 3">
    <name type="scientific">Methylobacterium pseudosasicola</name>
    <dbReference type="NCBI Taxonomy" id="582667"/>
    <lineage>
        <taxon>Bacteria</taxon>
        <taxon>Pseudomonadati</taxon>
        <taxon>Pseudomonadota</taxon>
        <taxon>Alphaproteobacteria</taxon>
        <taxon>Hyphomicrobiales</taxon>
        <taxon>Methylobacteriaceae</taxon>
        <taxon>Methylobacterium</taxon>
    </lineage>
</organism>
<dbReference type="CDD" id="cd00093">
    <property type="entry name" value="HTH_XRE"/>
    <property type="match status" value="1"/>
</dbReference>
<keyword evidence="3" id="KW-1185">Reference proteome</keyword>
<sequence>MMQIEADAAGITEPVKDIRPIRTADDHRWALAEVDRYFAKEPAVGTPDGDRFEVLLALIAAYEERAFPIAAADPVEILHFAITDMGRSQAELARLLGSRARASEILSRKRPLNLAQIRAISEAWHLPIALLAAPYRLEHDAA</sequence>
<reference evidence="3" key="1">
    <citation type="submission" date="2016-10" db="EMBL/GenBank/DDBJ databases">
        <authorList>
            <person name="Varghese N."/>
            <person name="Submissions S."/>
        </authorList>
    </citation>
    <scope>NUCLEOTIDE SEQUENCE [LARGE SCALE GENOMIC DNA]</scope>
    <source>
        <strain evidence="3">BL36</strain>
    </source>
</reference>
<dbReference type="PANTHER" id="PTHR40455:SF1">
    <property type="entry name" value="ANTITOXIN HIGA"/>
    <property type="match status" value="1"/>
</dbReference>
<dbReference type="InterPro" id="IPR010982">
    <property type="entry name" value="Lambda_DNA-bd_dom_sf"/>
</dbReference>
<protein>
    <submittedName>
        <fullName evidence="2">HTH-type transcriptional regulator / antitoxin HigA</fullName>
    </submittedName>
</protein>
<dbReference type="PROSITE" id="PS50943">
    <property type="entry name" value="HTH_CROC1"/>
    <property type="match status" value="1"/>
</dbReference>
<dbReference type="InterPro" id="IPR039060">
    <property type="entry name" value="Antitox_HigA"/>
</dbReference>
<dbReference type="STRING" id="582667.SAMN05192568_10518"/>
<dbReference type="EMBL" id="FOTK01000051">
    <property type="protein sequence ID" value="SFM73345.1"/>
    <property type="molecule type" value="Genomic_DNA"/>
</dbReference>
<proteinExistence type="predicted"/>
<evidence type="ECO:0000313" key="3">
    <source>
        <dbReference type="Proteomes" id="UP000199048"/>
    </source>
</evidence>
<dbReference type="GO" id="GO:0006355">
    <property type="term" value="P:regulation of DNA-templated transcription"/>
    <property type="evidence" value="ECO:0007669"/>
    <property type="project" value="InterPro"/>
</dbReference>